<proteinExistence type="inferred from homology"/>
<dbReference type="EMBL" id="MPRL01000003">
    <property type="protein sequence ID" value="OOZ42023.1"/>
    <property type="molecule type" value="Genomic_DNA"/>
</dbReference>
<comment type="similarity">
    <text evidence="2">Belongs to the RseB family.</text>
</comment>
<dbReference type="GO" id="GO:0045152">
    <property type="term" value="F:antisigma factor binding"/>
    <property type="evidence" value="ECO:0007669"/>
    <property type="project" value="TreeGrafter"/>
</dbReference>
<dbReference type="RefSeq" id="WP_172840056.1">
    <property type="nucleotide sequence ID" value="NZ_MPRL01000003.1"/>
</dbReference>
<evidence type="ECO:0008006" key="9">
    <source>
        <dbReference type="Google" id="ProtNLM"/>
    </source>
</evidence>
<gene>
    <name evidence="7" type="ORF">BOW53_01405</name>
</gene>
<evidence type="ECO:0000256" key="3">
    <source>
        <dbReference type="ARBA" id="ARBA00022729"/>
    </source>
</evidence>
<dbReference type="PANTHER" id="PTHR38782:SF1">
    <property type="entry name" value="SIGMA-E FACTOR REGULATORY PROTEIN RSEB"/>
    <property type="match status" value="1"/>
</dbReference>
<keyword evidence="3" id="KW-0732">Signal</keyword>
<accession>A0A1T2LA96</accession>
<sequence length="323" mass="35583">MFNRTLTILIGWLLLWNVAAVSGADAQMLLEKMRTAMENLSYEGDFVFKQGDHLEPMHILHQGSADGGGERLTTLSGVHSEIVRRGGGRQCIYTGGRKPKVDVAGDSHTPSTHLLPYAAFGSIEQLSRNYSIELLGQDRMAGRMADVIAIEPPDKLRYGYRLWLDAERALLLNFMVLDNEGEPIEQLMFTSLKLMDKVPEAWLKSEACRLRQADSKSVEVQQEHGAAGLWESRALPSGFELTLNQQRSSRQVEHLVYSDGLATVSVFIEQAGEAHLPDGSHAMGGSVNAFSRFVEPHQIVAVGEVPAATVKLIAESIQQKSTD</sequence>
<dbReference type="CDD" id="cd16327">
    <property type="entry name" value="RseB"/>
    <property type="match status" value="1"/>
</dbReference>
<organism evidence="7 8">
    <name type="scientific">Solemya pervernicosa gill symbiont</name>
    <dbReference type="NCBI Taxonomy" id="642797"/>
    <lineage>
        <taxon>Bacteria</taxon>
        <taxon>Pseudomonadati</taxon>
        <taxon>Pseudomonadota</taxon>
        <taxon>Gammaproteobacteria</taxon>
        <taxon>sulfur-oxidizing symbionts</taxon>
    </lineage>
</organism>
<dbReference type="InterPro" id="IPR038484">
    <property type="entry name" value="MucB/RseB_C_sf"/>
</dbReference>
<dbReference type="PANTHER" id="PTHR38782">
    <property type="match status" value="1"/>
</dbReference>
<dbReference type="Gene3D" id="2.50.20.10">
    <property type="entry name" value="Lipoprotein localisation LolA/LolB/LppX"/>
    <property type="match status" value="1"/>
</dbReference>
<dbReference type="PIRSF" id="PIRSF005427">
    <property type="entry name" value="RseB"/>
    <property type="match status" value="1"/>
</dbReference>
<protein>
    <recommendedName>
        <fullName evidence="9">Transcriptional regulator</fullName>
    </recommendedName>
</protein>
<evidence type="ECO:0000259" key="6">
    <source>
        <dbReference type="Pfam" id="PF17188"/>
    </source>
</evidence>
<dbReference type="GO" id="GO:0032885">
    <property type="term" value="P:regulation of polysaccharide biosynthetic process"/>
    <property type="evidence" value="ECO:0007669"/>
    <property type="project" value="TreeGrafter"/>
</dbReference>
<keyword evidence="8" id="KW-1185">Reference proteome</keyword>
<dbReference type="Pfam" id="PF03888">
    <property type="entry name" value="MucB_RseB"/>
    <property type="match status" value="1"/>
</dbReference>
<evidence type="ECO:0000256" key="2">
    <source>
        <dbReference type="ARBA" id="ARBA00008150"/>
    </source>
</evidence>
<comment type="caution">
    <text evidence="7">The sequence shown here is derived from an EMBL/GenBank/DDBJ whole genome shotgun (WGS) entry which is preliminary data.</text>
</comment>
<dbReference type="InterPro" id="IPR005588">
    <property type="entry name" value="MucB_RseB"/>
</dbReference>
<evidence type="ECO:0000259" key="5">
    <source>
        <dbReference type="Pfam" id="PF03888"/>
    </source>
</evidence>
<dbReference type="InterPro" id="IPR033434">
    <property type="entry name" value="MucB/RseB_N"/>
</dbReference>
<dbReference type="AlphaFoldDB" id="A0A1T2LA96"/>
<dbReference type="Proteomes" id="UP000191110">
    <property type="component" value="Unassembled WGS sequence"/>
</dbReference>
<comment type="subcellular location">
    <subcellularLocation>
        <location evidence="1">Periplasm</location>
    </subcellularLocation>
</comment>
<feature type="domain" description="MucB/RseB N-terminal" evidence="5">
    <location>
        <begin position="25"/>
        <end position="205"/>
    </location>
</feature>
<name>A0A1T2LA96_9GAMM</name>
<evidence type="ECO:0000256" key="1">
    <source>
        <dbReference type="ARBA" id="ARBA00004418"/>
    </source>
</evidence>
<evidence type="ECO:0000313" key="8">
    <source>
        <dbReference type="Proteomes" id="UP000191110"/>
    </source>
</evidence>
<evidence type="ECO:0000313" key="7">
    <source>
        <dbReference type="EMBL" id="OOZ42023.1"/>
    </source>
</evidence>
<dbReference type="Gene3D" id="3.30.200.100">
    <property type="entry name" value="MucB/RseB, C-terminal domain"/>
    <property type="match status" value="1"/>
</dbReference>
<evidence type="ECO:0000256" key="4">
    <source>
        <dbReference type="ARBA" id="ARBA00022764"/>
    </source>
</evidence>
<dbReference type="Pfam" id="PF17188">
    <property type="entry name" value="MucB_RseB_C"/>
    <property type="match status" value="1"/>
</dbReference>
<reference evidence="7 8" key="1">
    <citation type="submission" date="2016-11" db="EMBL/GenBank/DDBJ databases">
        <title>Mixed transmission modes and dynamic genome evolution in an obligate animal-bacterial symbiosis.</title>
        <authorList>
            <person name="Russell S.L."/>
            <person name="Corbett-Detig R.B."/>
            <person name="Cavanaugh C.M."/>
        </authorList>
    </citation>
    <scope>NUCLEOTIDE SEQUENCE [LARGE SCALE GENOMIC DNA]</scope>
    <source>
        <strain evidence="7">Sveles-Q1</strain>
    </source>
</reference>
<dbReference type="InterPro" id="IPR033436">
    <property type="entry name" value="MucB/RseB_C"/>
</dbReference>
<keyword evidence="4" id="KW-0574">Periplasm</keyword>
<dbReference type="GO" id="GO:0030288">
    <property type="term" value="C:outer membrane-bounded periplasmic space"/>
    <property type="evidence" value="ECO:0007669"/>
    <property type="project" value="TreeGrafter"/>
</dbReference>
<feature type="domain" description="MucB/RseB C-terminal" evidence="6">
    <location>
        <begin position="229"/>
        <end position="318"/>
    </location>
</feature>